<keyword evidence="3" id="KW-0560">Oxidoreductase</keyword>
<name>A0A8H4R779_9AGAR</name>
<keyword evidence="4" id="KW-1133">Transmembrane helix</keyword>
<protein>
    <submittedName>
        <fullName evidence="5">Uncharacterized protein</fullName>
    </submittedName>
</protein>
<dbReference type="PANTHER" id="PTHR43391">
    <property type="entry name" value="RETINOL DEHYDROGENASE-RELATED"/>
    <property type="match status" value="1"/>
</dbReference>
<dbReference type="GO" id="GO:0005829">
    <property type="term" value="C:cytosol"/>
    <property type="evidence" value="ECO:0007669"/>
    <property type="project" value="TreeGrafter"/>
</dbReference>
<evidence type="ECO:0000256" key="4">
    <source>
        <dbReference type="SAM" id="Phobius"/>
    </source>
</evidence>
<evidence type="ECO:0000313" key="5">
    <source>
        <dbReference type="EMBL" id="KAF4623643.1"/>
    </source>
</evidence>
<proteinExistence type="inferred from homology"/>
<keyword evidence="6" id="KW-1185">Reference proteome</keyword>
<gene>
    <name evidence="5" type="ORF">D9613_001301</name>
</gene>
<evidence type="ECO:0000313" key="6">
    <source>
        <dbReference type="Proteomes" id="UP000521872"/>
    </source>
</evidence>
<dbReference type="Proteomes" id="UP000521872">
    <property type="component" value="Unassembled WGS sequence"/>
</dbReference>
<keyword evidence="2" id="KW-0521">NADP</keyword>
<dbReference type="GO" id="GO:0016491">
    <property type="term" value="F:oxidoreductase activity"/>
    <property type="evidence" value="ECO:0007669"/>
    <property type="project" value="UniProtKB-KW"/>
</dbReference>
<accession>A0A8H4R779</accession>
<dbReference type="Pfam" id="PF00106">
    <property type="entry name" value="adh_short"/>
    <property type="match status" value="1"/>
</dbReference>
<dbReference type="PANTHER" id="PTHR43391:SF14">
    <property type="entry name" value="DEHYDROGENASE_REDUCTASE SDR FAMILY PROTEIN 7-LIKE"/>
    <property type="match status" value="1"/>
</dbReference>
<sequence>MPKEQYPSMNRPEVNSTAFTPRLLPTFPYAAQNVLYSLAQLVVAAASLFLTVFLFIPLSLLRAMLPKRWLQPVGMTQQEATEKTKRNRVVLVVGASRGIGFSVMKQYVNEPDTVIIAASRRMDHVRSAVARLGKTPATIHCAEIDLNSPNKHIVDAIKQLDIQYGPITHLYEVSGLANSLDDSKDWDLDVVMDLVNVNVVGTITAVMTMYDLMKERRYGKICVVGSTVGHFFPANTLTYSATKSLINSFTTGLRVLGTPVGIEVTSVQPGFIDTRMTDGMKREGSTAPKMGMGDPNGLARTMKQAVEGGGVGVICWPGSQGMIMFALRALNPICDDFGKWVSMKLGLGGRKIS</sequence>
<dbReference type="EMBL" id="JAACJL010000001">
    <property type="protein sequence ID" value="KAF4623643.1"/>
    <property type="molecule type" value="Genomic_DNA"/>
</dbReference>
<evidence type="ECO:0000256" key="3">
    <source>
        <dbReference type="ARBA" id="ARBA00023002"/>
    </source>
</evidence>
<dbReference type="InterPro" id="IPR036291">
    <property type="entry name" value="NAD(P)-bd_dom_sf"/>
</dbReference>
<organism evidence="5 6">
    <name type="scientific">Agrocybe pediades</name>
    <dbReference type="NCBI Taxonomy" id="84607"/>
    <lineage>
        <taxon>Eukaryota</taxon>
        <taxon>Fungi</taxon>
        <taxon>Dikarya</taxon>
        <taxon>Basidiomycota</taxon>
        <taxon>Agaricomycotina</taxon>
        <taxon>Agaricomycetes</taxon>
        <taxon>Agaricomycetidae</taxon>
        <taxon>Agaricales</taxon>
        <taxon>Agaricineae</taxon>
        <taxon>Strophariaceae</taxon>
        <taxon>Agrocybe</taxon>
    </lineage>
</organism>
<keyword evidence="4" id="KW-0812">Transmembrane</keyword>
<evidence type="ECO:0000256" key="2">
    <source>
        <dbReference type="ARBA" id="ARBA00022857"/>
    </source>
</evidence>
<dbReference type="AlphaFoldDB" id="A0A8H4R779"/>
<reference evidence="5 6" key="1">
    <citation type="submission" date="2019-12" db="EMBL/GenBank/DDBJ databases">
        <authorList>
            <person name="Floudas D."/>
            <person name="Bentzer J."/>
            <person name="Ahren D."/>
            <person name="Johansson T."/>
            <person name="Persson P."/>
            <person name="Tunlid A."/>
        </authorList>
    </citation>
    <scope>NUCLEOTIDE SEQUENCE [LARGE SCALE GENOMIC DNA]</scope>
    <source>
        <strain evidence="5 6">CBS 102.39</strain>
    </source>
</reference>
<dbReference type="PRINTS" id="PR00081">
    <property type="entry name" value="GDHRDH"/>
</dbReference>
<dbReference type="InterPro" id="IPR002347">
    <property type="entry name" value="SDR_fam"/>
</dbReference>
<dbReference type="SUPFAM" id="SSF51735">
    <property type="entry name" value="NAD(P)-binding Rossmann-fold domains"/>
    <property type="match status" value="1"/>
</dbReference>
<evidence type="ECO:0000256" key="1">
    <source>
        <dbReference type="ARBA" id="ARBA00006484"/>
    </source>
</evidence>
<feature type="transmembrane region" description="Helical" evidence="4">
    <location>
        <begin position="34"/>
        <end position="61"/>
    </location>
</feature>
<comment type="similarity">
    <text evidence="1">Belongs to the short-chain dehydrogenases/reductases (SDR) family.</text>
</comment>
<keyword evidence="4" id="KW-0472">Membrane</keyword>
<dbReference type="Gene3D" id="3.40.50.720">
    <property type="entry name" value="NAD(P)-binding Rossmann-like Domain"/>
    <property type="match status" value="1"/>
</dbReference>
<comment type="caution">
    <text evidence="5">The sequence shown here is derived from an EMBL/GenBank/DDBJ whole genome shotgun (WGS) entry which is preliminary data.</text>
</comment>